<dbReference type="PANTHER" id="PTHR30595">
    <property type="entry name" value="GLPR-RELATED TRANSCRIPTIONAL REPRESSOR"/>
    <property type="match status" value="1"/>
</dbReference>
<feature type="domain" description="Schlafen AlbA-2" evidence="1">
    <location>
        <begin position="17"/>
        <end position="125"/>
    </location>
</feature>
<evidence type="ECO:0000259" key="1">
    <source>
        <dbReference type="Pfam" id="PF04326"/>
    </source>
</evidence>
<dbReference type="EMBL" id="WTYQ01000001">
    <property type="protein sequence ID" value="MXP24665.1"/>
    <property type="molecule type" value="Genomic_DNA"/>
</dbReference>
<dbReference type="Gene3D" id="3.30.565.60">
    <property type="match status" value="1"/>
</dbReference>
<gene>
    <name evidence="2" type="ORF">GRI39_01215</name>
</gene>
<dbReference type="Pfam" id="PF13749">
    <property type="entry name" value="HATPase_c_4"/>
    <property type="match status" value="1"/>
</dbReference>
<proteinExistence type="predicted"/>
<dbReference type="Pfam" id="PF04326">
    <property type="entry name" value="SLFN_AlbA_2"/>
    <property type="match status" value="1"/>
</dbReference>
<dbReference type="Proteomes" id="UP000460561">
    <property type="component" value="Unassembled WGS sequence"/>
</dbReference>
<accession>A0A845A787</accession>
<dbReference type="Gene3D" id="3.30.950.30">
    <property type="entry name" value="Schlafen, AAA domain"/>
    <property type="match status" value="1"/>
</dbReference>
<protein>
    <recommendedName>
        <fullName evidence="1">Schlafen AlbA-2 domain-containing protein</fullName>
    </recommendedName>
</protein>
<sequence>MKQKTLLARFRKGEDSSNEFVARAASVEAIGKTATAFLNTSGGTIYVGVGDDGTLHGVGEPVERTVETIERMLSERLSPSSFVTVTIEDIGDDPIIVIDVPAGHDRPYVFDGAIFIRSGARTKPADSAMVRKLVQAQVEAPQRWERRISPSMTDEDLDIDEVLATARAAQEQDAGFVETREPHEILRRLSLWRSEGFTQGGDVLFSHDPSIRHPQCRVQFVVFEDDKAGDEYHNLKWLTGPLLDVADQVSRELESINASRVLFSEESLKRDQRKRYAPRALREALVNALVHRDYSAYSGGARIAVYPSRIEFWNSGSLPDELSTSDLKREHPSVPVNPDIAKVFYLRGQMEQLGRGTLKIMRACEEIGARKPVWKDSKSGVTLTIYAADKLPLEASEFNERQAAYLEATQPGSAISPADYAATFAQGLTPRSVRRDLVDLEDRGFVRREGGGPSTVYIRLDT</sequence>
<dbReference type="SUPFAM" id="SSF46785">
    <property type="entry name" value="Winged helix' DNA-binding domain"/>
    <property type="match status" value="1"/>
</dbReference>
<keyword evidence="3" id="KW-1185">Reference proteome</keyword>
<dbReference type="InterPro" id="IPR038475">
    <property type="entry name" value="RecG_C_sf"/>
</dbReference>
<organism evidence="2 3">
    <name type="scientific">Altericroceibacterium indicum</name>
    <dbReference type="NCBI Taxonomy" id="374177"/>
    <lineage>
        <taxon>Bacteria</taxon>
        <taxon>Pseudomonadati</taxon>
        <taxon>Pseudomonadota</taxon>
        <taxon>Alphaproteobacteria</taxon>
        <taxon>Sphingomonadales</taxon>
        <taxon>Erythrobacteraceae</taxon>
        <taxon>Altericroceibacterium</taxon>
    </lineage>
</organism>
<reference evidence="2 3" key="1">
    <citation type="submission" date="2019-12" db="EMBL/GenBank/DDBJ databases">
        <title>Genomic-based taxomic classification of the family Erythrobacteraceae.</title>
        <authorList>
            <person name="Xu L."/>
        </authorList>
    </citation>
    <scope>NUCLEOTIDE SEQUENCE [LARGE SCALE GENOMIC DNA]</scope>
    <source>
        <strain evidence="2 3">DSM 18604</strain>
    </source>
</reference>
<dbReference type="RefSeq" id="WP_160737876.1">
    <property type="nucleotide sequence ID" value="NZ_WTYQ01000001.1"/>
</dbReference>
<name>A0A845A787_9SPHN</name>
<dbReference type="OrthoDB" id="288285at2"/>
<comment type="caution">
    <text evidence="2">The sequence shown here is derived from an EMBL/GenBank/DDBJ whole genome shotgun (WGS) entry which is preliminary data.</text>
</comment>
<dbReference type="InterPro" id="IPR036390">
    <property type="entry name" value="WH_DNA-bd_sf"/>
</dbReference>
<evidence type="ECO:0000313" key="2">
    <source>
        <dbReference type="EMBL" id="MXP24665.1"/>
    </source>
</evidence>
<dbReference type="PANTHER" id="PTHR30595:SF6">
    <property type="entry name" value="SCHLAFEN ALBA-2 DOMAIN-CONTAINING PROTEIN"/>
    <property type="match status" value="1"/>
</dbReference>
<dbReference type="AlphaFoldDB" id="A0A845A787"/>
<evidence type="ECO:0000313" key="3">
    <source>
        <dbReference type="Proteomes" id="UP000460561"/>
    </source>
</evidence>
<dbReference type="InterPro" id="IPR038461">
    <property type="entry name" value="Schlafen_AlbA_2_dom_sf"/>
</dbReference>
<dbReference type="InterPro" id="IPR007421">
    <property type="entry name" value="Schlafen_AlbA_2_dom"/>
</dbReference>